<dbReference type="Pfam" id="PF00670">
    <property type="entry name" value="AdoHcyase_NAD"/>
    <property type="match status" value="1"/>
</dbReference>
<dbReference type="SUPFAM" id="SSF51735">
    <property type="entry name" value="NAD(P)-binding Rossmann-fold domains"/>
    <property type="match status" value="1"/>
</dbReference>
<dbReference type="UniPathway" id="UPA00314">
    <property type="reaction ID" value="UER00076"/>
</dbReference>
<evidence type="ECO:0000256" key="5">
    <source>
        <dbReference type="NCBIfam" id="TIGR00936"/>
    </source>
</evidence>
<dbReference type="PANTHER" id="PTHR23420:SF0">
    <property type="entry name" value="ADENOSYLHOMOCYSTEINASE"/>
    <property type="match status" value="1"/>
</dbReference>
<gene>
    <name evidence="11" type="ORF">CON73_26195</name>
</gene>
<feature type="binding site" evidence="7">
    <location>
        <begin position="227"/>
        <end position="232"/>
    </location>
    <ligand>
        <name>NAD(+)</name>
        <dbReference type="ChEBI" id="CHEBI:57540"/>
    </ligand>
</feature>
<dbReference type="SMART" id="SM00997">
    <property type="entry name" value="AdoHcyase_NAD"/>
    <property type="match status" value="1"/>
</dbReference>
<comment type="cofactor">
    <cofactor evidence="7 8">
        <name>NAD(+)</name>
        <dbReference type="ChEBI" id="CHEBI:57540"/>
    </cofactor>
    <text evidence="7 8">Binds 1 NAD(+) per subunit.</text>
</comment>
<accession>A0A2B5CT98</accession>
<evidence type="ECO:0000256" key="4">
    <source>
        <dbReference type="ARBA" id="ARBA00023027"/>
    </source>
</evidence>
<name>A0A2B5CT98_9BACI</name>
<dbReference type="InterPro" id="IPR036291">
    <property type="entry name" value="NAD(P)-bd_dom_sf"/>
</dbReference>
<dbReference type="AlphaFoldDB" id="A0A2B5CT98"/>
<feature type="domain" description="S-adenosyl-L-homocysteine hydrolase NAD binding" evidence="10">
    <location>
        <begin position="196"/>
        <end position="355"/>
    </location>
</feature>
<dbReference type="EMBL" id="NVOI01000117">
    <property type="protein sequence ID" value="PGG84508.1"/>
    <property type="molecule type" value="Genomic_DNA"/>
</dbReference>
<dbReference type="GO" id="GO:0033353">
    <property type="term" value="P:S-adenosylmethionine cycle"/>
    <property type="evidence" value="ECO:0007669"/>
    <property type="project" value="TreeGrafter"/>
</dbReference>
<feature type="binding site" evidence="6">
    <location>
        <position position="136"/>
    </location>
    <ligand>
        <name>substrate</name>
    </ligand>
</feature>
<dbReference type="NCBIfam" id="TIGR00936">
    <property type="entry name" value="ahcY"/>
    <property type="match status" value="1"/>
</dbReference>
<protein>
    <recommendedName>
        <fullName evidence="5 8">Adenosylhomocysteinase</fullName>
        <ecNumber evidence="5 8">3.13.2.1</ecNumber>
    </recommendedName>
</protein>
<keyword evidence="4 7" id="KW-0520">NAD</keyword>
<dbReference type="InterPro" id="IPR000043">
    <property type="entry name" value="Adenosylhomocysteinase-like"/>
</dbReference>
<evidence type="ECO:0000259" key="10">
    <source>
        <dbReference type="SMART" id="SM00997"/>
    </source>
</evidence>
<dbReference type="PIRSF" id="PIRSF001109">
    <property type="entry name" value="Ad_hcy_hydrolase"/>
    <property type="match status" value="1"/>
</dbReference>
<keyword evidence="2 8" id="KW-0554">One-carbon metabolism</keyword>
<feature type="binding site" evidence="6">
    <location>
        <position position="195"/>
    </location>
    <ligand>
        <name>substrate</name>
    </ligand>
</feature>
<dbReference type="Proteomes" id="UP000225320">
    <property type="component" value="Unassembled WGS sequence"/>
</dbReference>
<evidence type="ECO:0000256" key="6">
    <source>
        <dbReference type="PIRSR" id="PIRSR001109-1"/>
    </source>
</evidence>
<dbReference type="PROSITE" id="PS00739">
    <property type="entry name" value="ADOHCYASE_2"/>
    <property type="match status" value="1"/>
</dbReference>
<dbReference type="Gene3D" id="3.40.50.1480">
    <property type="entry name" value="Adenosylhomocysteinase-like"/>
    <property type="match status" value="2"/>
</dbReference>
<dbReference type="SMART" id="SM00996">
    <property type="entry name" value="AdoHcyase"/>
    <property type="match status" value="1"/>
</dbReference>
<evidence type="ECO:0000256" key="3">
    <source>
        <dbReference type="ARBA" id="ARBA00022801"/>
    </source>
</evidence>
<dbReference type="Pfam" id="PF05221">
    <property type="entry name" value="AdoHcyase"/>
    <property type="match status" value="2"/>
</dbReference>
<dbReference type="NCBIfam" id="NF004005">
    <property type="entry name" value="PRK05476.2-3"/>
    <property type="match status" value="1"/>
</dbReference>
<feature type="binding site" evidence="6">
    <location>
        <position position="61"/>
    </location>
    <ligand>
        <name>substrate</name>
    </ligand>
</feature>
<comment type="caution">
    <text evidence="11">The sequence shown here is derived from an EMBL/GenBank/DDBJ whole genome shotgun (WGS) entry which is preliminary data.</text>
</comment>
<dbReference type="SUPFAM" id="SSF52283">
    <property type="entry name" value="Formate/glycerate dehydrogenase catalytic domain-like"/>
    <property type="match status" value="1"/>
</dbReference>
<dbReference type="PANTHER" id="PTHR23420">
    <property type="entry name" value="ADENOSYLHOMOCYSTEINASE"/>
    <property type="match status" value="1"/>
</dbReference>
<dbReference type="RefSeq" id="WP_098088389.1">
    <property type="nucleotide sequence ID" value="NZ_NUCP01000141.1"/>
</dbReference>
<evidence type="ECO:0000256" key="7">
    <source>
        <dbReference type="PIRSR" id="PIRSR001109-2"/>
    </source>
</evidence>
<keyword evidence="3 8" id="KW-0378">Hydrolase</keyword>
<dbReference type="CDD" id="cd00401">
    <property type="entry name" value="SAHH"/>
    <property type="match status" value="1"/>
</dbReference>
<dbReference type="EC" id="3.13.2.1" evidence="5 8"/>
<dbReference type="FunFam" id="3.40.50.720:FF:000004">
    <property type="entry name" value="Adenosylhomocysteinase"/>
    <property type="match status" value="1"/>
</dbReference>
<evidence type="ECO:0000256" key="8">
    <source>
        <dbReference type="RuleBase" id="RU000548"/>
    </source>
</evidence>
<reference evidence="11 12" key="1">
    <citation type="submission" date="2017-09" db="EMBL/GenBank/DDBJ databases">
        <title>Large-scale bioinformatics analysis of Bacillus genomes uncovers conserved roles of natural products in bacterial physiology.</title>
        <authorList>
            <consortium name="Agbiome Team Llc"/>
            <person name="Bleich R.M."/>
            <person name="Grubbs K.J."/>
            <person name="Santa Maria K.C."/>
            <person name="Allen S.E."/>
            <person name="Farag S."/>
            <person name="Shank E.A."/>
            <person name="Bowers A."/>
        </authorList>
    </citation>
    <scope>NUCLEOTIDE SEQUENCE [LARGE SCALE GENOMIC DNA]</scope>
    <source>
        <strain evidence="11 12">AFS094862</strain>
    </source>
</reference>
<evidence type="ECO:0000256" key="1">
    <source>
        <dbReference type="ARBA" id="ARBA00007122"/>
    </source>
</evidence>
<comment type="similarity">
    <text evidence="1 9">Belongs to the adenosylhomocysteinase family.</text>
</comment>
<dbReference type="InterPro" id="IPR042172">
    <property type="entry name" value="Adenosylhomocyst_ase-like_sf"/>
</dbReference>
<evidence type="ECO:0000313" key="11">
    <source>
        <dbReference type="EMBL" id="PGG84508.1"/>
    </source>
</evidence>
<feature type="binding site" evidence="7">
    <location>
        <position position="248"/>
    </location>
    <ligand>
        <name>NAD(+)</name>
        <dbReference type="ChEBI" id="CHEBI:57540"/>
    </ligand>
</feature>
<feature type="binding site" evidence="7">
    <location>
        <position position="349"/>
    </location>
    <ligand>
        <name>NAD(+)</name>
        <dbReference type="ChEBI" id="CHEBI:57540"/>
    </ligand>
</feature>
<proteinExistence type="inferred from homology"/>
<evidence type="ECO:0000256" key="2">
    <source>
        <dbReference type="ARBA" id="ARBA00022563"/>
    </source>
</evidence>
<organism evidence="11 12">
    <name type="scientific">Bacillus toyonensis</name>
    <dbReference type="NCBI Taxonomy" id="155322"/>
    <lineage>
        <taxon>Bacteria</taxon>
        <taxon>Bacillati</taxon>
        <taxon>Bacillota</taxon>
        <taxon>Bacilli</taxon>
        <taxon>Bacillales</taxon>
        <taxon>Bacillaceae</taxon>
        <taxon>Bacillus</taxon>
        <taxon>Bacillus cereus group</taxon>
    </lineage>
</organism>
<dbReference type="GO" id="GO:0005829">
    <property type="term" value="C:cytosol"/>
    <property type="evidence" value="ECO:0007669"/>
    <property type="project" value="TreeGrafter"/>
</dbReference>
<comment type="pathway">
    <text evidence="8">Amino-acid biosynthesis; L-homocysteine biosynthesis; L-homocysteine from S-adenosyl-L-homocysteine: step 1/1.</text>
</comment>
<sequence>MGDILIRNNDYMIKDIELYEQGRMAVELSELDMPGLLELRRIHSVDRPLKGAKIAGCLSVTTQTAVFIMTLKELGAEVRWCSSNSQSTQDEAAAYIAAQGIPVFAWKGQNSNEYEMCLEKTLFKDGEWWPNMFLDDGGDLVKPAHEKYSEYLHNIKGVTEETTSGILLYRKWEKNNYLKIPVINVNNAPTKQKFDNYYGCRESFIDGLKRATDLMIGGKVAVISGYGYVGKGCAKLLRDYGARVYVTEVDSISALQAVIDGFEVKQLAEVTQIGDIFLTATGNVEVITLKDMLNMKNGAILCNMGHRDVEVNMRELADLPKKEIRPLVDLYELPNSKKIIILGKGTDVNLACATGNPDFVMSISLTNQIMALIKLNNEQQKLENKLYDLPRVYDEFNARIHLNSMGIKIDSLSDTQYEYLGVVKGEQLKTDDYHY</sequence>
<evidence type="ECO:0000256" key="9">
    <source>
        <dbReference type="RuleBase" id="RU004166"/>
    </source>
</evidence>
<comment type="catalytic activity">
    <reaction evidence="8">
        <text>S-adenosyl-L-homocysteine + H2O = L-homocysteine + adenosine</text>
        <dbReference type="Rhea" id="RHEA:21708"/>
        <dbReference type="ChEBI" id="CHEBI:15377"/>
        <dbReference type="ChEBI" id="CHEBI:16335"/>
        <dbReference type="ChEBI" id="CHEBI:57856"/>
        <dbReference type="ChEBI" id="CHEBI:58199"/>
        <dbReference type="EC" id="3.13.2.1"/>
    </reaction>
</comment>
<dbReference type="InterPro" id="IPR020082">
    <property type="entry name" value="S-Ado-L-homoCys_hydrolase_CS"/>
</dbReference>
<feature type="binding site" evidence="6">
    <location>
        <position position="191"/>
    </location>
    <ligand>
        <name>substrate</name>
    </ligand>
</feature>
<dbReference type="InterPro" id="IPR015878">
    <property type="entry name" value="Ado_hCys_hydrolase_NAD-bd"/>
</dbReference>
<dbReference type="GO" id="GO:0006730">
    <property type="term" value="P:one-carbon metabolic process"/>
    <property type="evidence" value="ECO:0007669"/>
    <property type="project" value="UniProtKB-UniRule"/>
</dbReference>
<dbReference type="GO" id="GO:0004013">
    <property type="term" value="F:adenosylhomocysteinase activity"/>
    <property type="evidence" value="ECO:0007669"/>
    <property type="project" value="UniProtKB-UniRule"/>
</dbReference>
<feature type="binding site" evidence="6">
    <location>
        <position position="161"/>
    </location>
    <ligand>
        <name>substrate</name>
    </ligand>
</feature>
<evidence type="ECO:0000313" key="12">
    <source>
        <dbReference type="Proteomes" id="UP000225320"/>
    </source>
</evidence>
<dbReference type="Gene3D" id="3.40.50.720">
    <property type="entry name" value="NAD(P)-binding Rossmann-like Domain"/>
    <property type="match status" value="1"/>
</dbReference>